<protein>
    <submittedName>
        <fullName evidence="1">Bridge-like lipid transfer protein family member 2</fullName>
    </submittedName>
</protein>
<name>A0A2K5Q4D7_CEBIM</name>
<dbReference type="Ensembl" id="ENSCCAT00000028155.1">
    <property type="protein sequence ID" value="ENSCCAP00000010758.1"/>
    <property type="gene ID" value="ENSCCAG00000022943.1"/>
</dbReference>
<dbReference type="AlphaFoldDB" id="A0A2K5Q4D7"/>
<reference evidence="1" key="2">
    <citation type="submission" date="2025-09" db="UniProtKB">
        <authorList>
            <consortium name="Ensembl"/>
        </authorList>
    </citation>
    <scope>IDENTIFICATION</scope>
</reference>
<evidence type="ECO:0000313" key="1">
    <source>
        <dbReference type="Ensembl" id="ENSCCAP00000010758.1"/>
    </source>
</evidence>
<organism evidence="1 2">
    <name type="scientific">Cebus imitator</name>
    <name type="common">Panamanian white-faced capuchin</name>
    <name type="synonym">Cebus capucinus imitator</name>
    <dbReference type="NCBI Taxonomy" id="2715852"/>
    <lineage>
        <taxon>Eukaryota</taxon>
        <taxon>Metazoa</taxon>
        <taxon>Chordata</taxon>
        <taxon>Craniata</taxon>
        <taxon>Vertebrata</taxon>
        <taxon>Euteleostomi</taxon>
        <taxon>Mammalia</taxon>
        <taxon>Eutheria</taxon>
        <taxon>Euarchontoglires</taxon>
        <taxon>Primates</taxon>
        <taxon>Haplorrhini</taxon>
        <taxon>Platyrrhini</taxon>
        <taxon>Cebidae</taxon>
        <taxon>Cebinae</taxon>
        <taxon>Cebus</taxon>
    </lineage>
</organism>
<dbReference type="InterPro" id="IPR045167">
    <property type="entry name" value="Hobbit"/>
</dbReference>
<proteinExistence type="predicted"/>
<dbReference type="Proteomes" id="UP000233040">
    <property type="component" value="Unassembled WGS sequence"/>
</dbReference>
<evidence type="ECO:0000313" key="2">
    <source>
        <dbReference type="Proteomes" id="UP000233040"/>
    </source>
</evidence>
<keyword evidence="2" id="KW-1185">Reference proteome</keyword>
<sequence>MPLFFSALLVLLLVALSALFLGRWLVVRLATKWCQRKLQAELKIGSFRFFWIQNVSLKFQQHQQTVTLCGVVLWRSAYQNGPTESFWPVCPILPERWGGSKGTVLQPVLIEDLLPSETTSPALLDCTLAWLALELWVDFSTIFRA</sequence>
<gene>
    <name evidence="1" type="primary">BLTP2</name>
</gene>
<dbReference type="Pfam" id="PF10344">
    <property type="entry name" value="Hobbit"/>
    <property type="match status" value="1"/>
</dbReference>
<reference evidence="1" key="1">
    <citation type="submission" date="2025-08" db="UniProtKB">
        <authorList>
            <consortium name="Ensembl"/>
        </authorList>
    </citation>
    <scope>IDENTIFICATION</scope>
</reference>
<accession>A0A2K5Q4D7</accession>
<dbReference type="GeneTree" id="ENSGT00600000084481"/>